<evidence type="ECO:0000259" key="3">
    <source>
        <dbReference type="Pfam" id="PF00929"/>
    </source>
</evidence>
<dbReference type="GO" id="GO:0004527">
    <property type="term" value="F:exonuclease activity"/>
    <property type="evidence" value="ECO:0007669"/>
    <property type="project" value="UniProtKB-KW"/>
</dbReference>
<dbReference type="EMBL" id="DRCV01000182">
    <property type="protein sequence ID" value="HDK38184.1"/>
    <property type="molecule type" value="Genomic_DNA"/>
</dbReference>
<dbReference type="InterPro" id="IPR013520">
    <property type="entry name" value="Ribonucl_H"/>
</dbReference>
<reference evidence="4" key="1">
    <citation type="journal article" date="2020" name="mSystems">
        <title>Genome- and Community-Level Interaction Insights into Carbon Utilization and Element Cycling Functions of Hydrothermarchaeota in Hydrothermal Sediment.</title>
        <authorList>
            <person name="Zhou Z."/>
            <person name="Liu Y."/>
            <person name="Xu W."/>
            <person name="Pan J."/>
            <person name="Luo Z.H."/>
            <person name="Li M."/>
        </authorList>
    </citation>
    <scope>NUCLEOTIDE SEQUENCE [LARGE SCALE GENOMIC DNA]</scope>
    <source>
        <strain evidence="4">HyVt-26</strain>
    </source>
</reference>
<dbReference type="SUPFAM" id="SSF53098">
    <property type="entry name" value="Ribonuclease H-like"/>
    <property type="match status" value="1"/>
</dbReference>
<dbReference type="Pfam" id="PF00929">
    <property type="entry name" value="RNase_T"/>
    <property type="match status" value="1"/>
</dbReference>
<keyword evidence="2" id="KW-0378">Hydrolase</keyword>
<protein>
    <submittedName>
        <fullName evidence="4">DNA polymerase III subunit epsilon</fullName>
    </submittedName>
</protein>
<evidence type="ECO:0000313" key="4">
    <source>
        <dbReference type="EMBL" id="HDK38184.1"/>
    </source>
</evidence>
<sequence length="100" mass="11460">HAAVEIGFLQQACRNLYGMAPVIPAIDTMQLARQRLERRQEPYKAGDLRLFNLRKQYGLPRYQAHNALMDAIATAELFLAQLAHGNYRKPPPLKNFLLRS</sequence>
<feature type="non-terminal residue" evidence="4">
    <location>
        <position position="1"/>
    </location>
</feature>
<dbReference type="InterPro" id="IPR036397">
    <property type="entry name" value="RNaseH_sf"/>
</dbReference>
<dbReference type="GO" id="GO:0006259">
    <property type="term" value="P:DNA metabolic process"/>
    <property type="evidence" value="ECO:0007669"/>
    <property type="project" value="UniProtKB-ARBA"/>
</dbReference>
<dbReference type="AlphaFoldDB" id="A0A831NZ46"/>
<dbReference type="Gene3D" id="3.30.420.10">
    <property type="entry name" value="Ribonuclease H-like superfamily/Ribonuclease H"/>
    <property type="match status" value="1"/>
</dbReference>
<comment type="caution">
    <text evidence="4">The sequence shown here is derived from an EMBL/GenBank/DDBJ whole genome shotgun (WGS) entry which is preliminary data.</text>
</comment>
<gene>
    <name evidence="4" type="ORF">ENG92_04125</name>
</gene>
<keyword evidence="1" id="KW-0540">Nuclease</keyword>
<evidence type="ECO:0000256" key="2">
    <source>
        <dbReference type="ARBA" id="ARBA00022839"/>
    </source>
</evidence>
<dbReference type="Proteomes" id="UP000885822">
    <property type="component" value="Unassembled WGS sequence"/>
</dbReference>
<evidence type="ECO:0000256" key="1">
    <source>
        <dbReference type="ARBA" id="ARBA00022722"/>
    </source>
</evidence>
<dbReference type="CDD" id="cd06127">
    <property type="entry name" value="DEDDh"/>
    <property type="match status" value="1"/>
</dbReference>
<organism evidence="4">
    <name type="scientific">Thiolapillus brandeum</name>
    <dbReference type="NCBI Taxonomy" id="1076588"/>
    <lineage>
        <taxon>Bacteria</taxon>
        <taxon>Pseudomonadati</taxon>
        <taxon>Pseudomonadota</taxon>
        <taxon>Gammaproteobacteria</taxon>
        <taxon>Chromatiales</taxon>
        <taxon>Sedimenticolaceae</taxon>
        <taxon>Thiolapillus</taxon>
    </lineage>
</organism>
<feature type="domain" description="Exonuclease" evidence="3">
    <location>
        <begin position="6"/>
        <end position="78"/>
    </location>
</feature>
<proteinExistence type="predicted"/>
<keyword evidence="2" id="KW-0269">Exonuclease</keyword>
<accession>A0A831NZ46</accession>
<dbReference type="GO" id="GO:0003676">
    <property type="term" value="F:nucleic acid binding"/>
    <property type="evidence" value="ECO:0007669"/>
    <property type="project" value="InterPro"/>
</dbReference>
<name>A0A831NZ46_9GAMM</name>
<dbReference type="InterPro" id="IPR012337">
    <property type="entry name" value="RNaseH-like_sf"/>
</dbReference>